<dbReference type="CDD" id="cd00082">
    <property type="entry name" value="HisKA"/>
    <property type="match status" value="1"/>
</dbReference>
<feature type="domain" description="Histidine kinase" evidence="5">
    <location>
        <begin position="281"/>
        <end position="504"/>
    </location>
</feature>
<dbReference type="Pfam" id="PF08448">
    <property type="entry name" value="PAS_4"/>
    <property type="match status" value="1"/>
</dbReference>
<sequence>MERPPIHVLLVDDDEDDYILTRDLLSRPGLTARYQLTWISHYEEARAALASGRFDLCLLDYRLGVHTGLDLLQETRDLPHRPPMIVLTGQGDRAVDLAAMEAGAAEYLLKSELTAEGLDRVLRYALERRRAEERLRRERDLISRIMETSPVGIVVADREGVITFANQRAEQIVGPLLSRPDSPRRRLWLWPLQPLENGAAPAPVPWQTVLDGGQPLHDLRQLWDDGSRRVALSINAAPLRDASGRIDGLVVTLDDITGRLELEERLRQSQKMECVGQLAAGVAHDINNVLTVIQGHADLLREAVPEQSPQARSIRQICAAAERAARFVRQLLLFSRKQVVQVKRLDLNQVLHNLAQMLARLLGEDVHLELDCAPDLPTVEADLGMIEQVVMNLAVNARDAMPQGGRLRLATTTLEVSEPEATRRGAPRPGRYVCLEVTDTGCGMDPATLARIFEPFFSTKETGKGTGLGLATVYGIVKQHQGWIEVASKPGAGTTFRVYLPAAAGPASGPDDTAFETRPRSHQRETILVVEDEPDLRELVCELLSACHYHVESAAHGLEALTVWERLEGRVDLLLTDVVMPQGLNGCELARRLRQRKPDLRVIYTSGYTGTLAGRHLRLEDGWFLPKPYRPAVLARVVRACLDSPVGSPPPPDLDPILAGCAAEFPGTAQQPDAA</sequence>
<organism evidence="9 10">
    <name type="scientific">Limisphaera ngatamarikiensis</name>
    <dbReference type="NCBI Taxonomy" id="1324935"/>
    <lineage>
        <taxon>Bacteria</taxon>
        <taxon>Pseudomonadati</taxon>
        <taxon>Verrucomicrobiota</taxon>
        <taxon>Verrucomicrobiia</taxon>
        <taxon>Limisphaerales</taxon>
        <taxon>Limisphaeraceae</taxon>
        <taxon>Limisphaera</taxon>
    </lineage>
</organism>
<reference evidence="9 10" key="1">
    <citation type="submission" date="2020-02" db="EMBL/GenBank/DDBJ databases">
        <title>Draft genome sequence of Limisphaera ngatamarikiensis NGM72.4T, a thermophilic Verrucomicrobia grouped in subdivision 3.</title>
        <authorList>
            <person name="Carere C.R."/>
            <person name="Steen J."/>
            <person name="Hugenholtz P."/>
            <person name="Stott M.B."/>
        </authorList>
    </citation>
    <scope>NUCLEOTIDE SEQUENCE [LARGE SCALE GENOMIC DNA]</scope>
    <source>
        <strain evidence="9 10">NGM72.4</strain>
    </source>
</reference>
<feature type="domain" description="Response regulatory" evidence="6">
    <location>
        <begin position="7"/>
        <end position="125"/>
    </location>
</feature>
<dbReference type="InterPro" id="IPR000700">
    <property type="entry name" value="PAS-assoc_C"/>
</dbReference>
<protein>
    <recommendedName>
        <fullName evidence="2">histidine kinase</fullName>
        <ecNumber evidence="2">2.7.13.3</ecNumber>
    </recommendedName>
</protein>
<dbReference type="SMART" id="SM00448">
    <property type="entry name" value="REC"/>
    <property type="match status" value="2"/>
</dbReference>
<dbReference type="GO" id="GO:0000155">
    <property type="term" value="F:phosphorelay sensor kinase activity"/>
    <property type="evidence" value="ECO:0007669"/>
    <property type="project" value="InterPro"/>
</dbReference>
<dbReference type="InterPro" id="IPR005467">
    <property type="entry name" value="His_kinase_dom"/>
</dbReference>
<dbReference type="InterPro" id="IPR003661">
    <property type="entry name" value="HisK_dim/P_dom"/>
</dbReference>
<dbReference type="EMBL" id="JAAKYA010000053">
    <property type="protein sequence ID" value="NGO39503.1"/>
    <property type="molecule type" value="Genomic_DNA"/>
</dbReference>
<dbReference type="PRINTS" id="PR00344">
    <property type="entry name" value="BCTRLSENSOR"/>
</dbReference>
<dbReference type="Gene3D" id="3.30.450.20">
    <property type="entry name" value="PAS domain"/>
    <property type="match status" value="1"/>
</dbReference>
<evidence type="ECO:0000259" key="7">
    <source>
        <dbReference type="PROSITE" id="PS50112"/>
    </source>
</evidence>
<dbReference type="NCBIfam" id="TIGR00229">
    <property type="entry name" value="sensory_box"/>
    <property type="match status" value="1"/>
</dbReference>
<dbReference type="SMART" id="SM00091">
    <property type="entry name" value="PAS"/>
    <property type="match status" value="1"/>
</dbReference>
<feature type="domain" description="PAS" evidence="7">
    <location>
        <begin position="138"/>
        <end position="174"/>
    </location>
</feature>
<dbReference type="Gene3D" id="1.10.287.130">
    <property type="match status" value="1"/>
</dbReference>
<dbReference type="PROSITE" id="PS50113">
    <property type="entry name" value="PAC"/>
    <property type="match status" value="1"/>
</dbReference>
<dbReference type="CDD" id="cd00130">
    <property type="entry name" value="PAS"/>
    <property type="match status" value="1"/>
</dbReference>
<dbReference type="SMART" id="SM00388">
    <property type="entry name" value="HisKA"/>
    <property type="match status" value="1"/>
</dbReference>
<keyword evidence="10" id="KW-1185">Reference proteome</keyword>
<feature type="modified residue" description="4-aspartylphosphate" evidence="4">
    <location>
        <position position="577"/>
    </location>
</feature>
<dbReference type="SUPFAM" id="SSF52172">
    <property type="entry name" value="CheY-like"/>
    <property type="match status" value="2"/>
</dbReference>
<gene>
    <name evidence="9" type="ORF">G4L39_08855</name>
</gene>
<dbReference type="SMART" id="SM00387">
    <property type="entry name" value="HATPase_c"/>
    <property type="match status" value="1"/>
</dbReference>
<dbReference type="AlphaFoldDB" id="A0A6M1RPB4"/>
<dbReference type="Pfam" id="PF00072">
    <property type="entry name" value="Response_reg"/>
    <property type="match status" value="2"/>
</dbReference>
<dbReference type="PROSITE" id="PS50109">
    <property type="entry name" value="HIS_KIN"/>
    <property type="match status" value="1"/>
</dbReference>
<comment type="catalytic activity">
    <reaction evidence="1">
        <text>ATP + protein L-histidine = ADP + protein N-phospho-L-histidine.</text>
        <dbReference type="EC" id="2.7.13.3"/>
    </reaction>
</comment>
<dbReference type="Pfam" id="PF02518">
    <property type="entry name" value="HATPase_c"/>
    <property type="match status" value="1"/>
</dbReference>
<dbReference type="InterPro" id="IPR013656">
    <property type="entry name" value="PAS_4"/>
</dbReference>
<evidence type="ECO:0000259" key="8">
    <source>
        <dbReference type="PROSITE" id="PS50113"/>
    </source>
</evidence>
<dbReference type="InterPro" id="IPR035965">
    <property type="entry name" value="PAS-like_dom_sf"/>
</dbReference>
<evidence type="ECO:0000256" key="1">
    <source>
        <dbReference type="ARBA" id="ARBA00000085"/>
    </source>
</evidence>
<dbReference type="Gene3D" id="3.40.50.2300">
    <property type="match status" value="2"/>
</dbReference>
<evidence type="ECO:0000256" key="3">
    <source>
        <dbReference type="ARBA" id="ARBA00022553"/>
    </source>
</evidence>
<evidence type="ECO:0000256" key="4">
    <source>
        <dbReference type="PROSITE-ProRule" id="PRU00169"/>
    </source>
</evidence>
<dbReference type="EC" id="2.7.13.3" evidence="2"/>
<accession>A0A6M1RPB4</accession>
<dbReference type="RefSeq" id="WP_165107555.1">
    <property type="nucleotide sequence ID" value="NZ_JAAKYA010000053.1"/>
</dbReference>
<dbReference type="Pfam" id="PF00512">
    <property type="entry name" value="HisKA"/>
    <property type="match status" value="1"/>
</dbReference>
<dbReference type="InterPro" id="IPR036890">
    <property type="entry name" value="HATPase_C_sf"/>
</dbReference>
<evidence type="ECO:0000259" key="5">
    <source>
        <dbReference type="PROSITE" id="PS50109"/>
    </source>
</evidence>
<dbReference type="Gene3D" id="3.30.565.10">
    <property type="entry name" value="Histidine kinase-like ATPase, C-terminal domain"/>
    <property type="match status" value="1"/>
</dbReference>
<evidence type="ECO:0000259" key="6">
    <source>
        <dbReference type="PROSITE" id="PS50110"/>
    </source>
</evidence>
<name>A0A6M1RPB4_9BACT</name>
<dbReference type="PROSITE" id="PS50110">
    <property type="entry name" value="RESPONSE_REGULATORY"/>
    <property type="match status" value="2"/>
</dbReference>
<comment type="caution">
    <text evidence="9">The sequence shown here is derived from an EMBL/GenBank/DDBJ whole genome shotgun (WGS) entry which is preliminary data.</text>
</comment>
<feature type="modified residue" description="4-aspartylphosphate" evidence="4">
    <location>
        <position position="60"/>
    </location>
</feature>
<dbReference type="InterPro" id="IPR036097">
    <property type="entry name" value="HisK_dim/P_sf"/>
</dbReference>
<dbReference type="InterPro" id="IPR003594">
    <property type="entry name" value="HATPase_dom"/>
</dbReference>
<dbReference type="SUPFAM" id="SSF55785">
    <property type="entry name" value="PYP-like sensor domain (PAS domain)"/>
    <property type="match status" value="1"/>
</dbReference>
<evidence type="ECO:0000313" key="9">
    <source>
        <dbReference type="EMBL" id="NGO39503.1"/>
    </source>
</evidence>
<feature type="domain" description="Response regulatory" evidence="6">
    <location>
        <begin position="526"/>
        <end position="642"/>
    </location>
</feature>
<dbReference type="InterPro" id="IPR000014">
    <property type="entry name" value="PAS"/>
</dbReference>
<dbReference type="PANTHER" id="PTHR43065:SF42">
    <property type="entry name" value="TWO-COMPONENT SENSOR PPRA"/>
    <property type="match status" value="1"/>
</dbReference>
<evidence type="ECO:0000313" key="10">
    <source>
        <dbReference type="Proteomes" id="UP000477311"/>
    </source>
</evidence>
<keyword evidence="3 4" id="KW-0597">Phosphoprotein</keyword>
<dbReference type="InterPro" id="IPR001789">
    <property type="entry name" value="Sig_transdc_resp-reg_receiver"/>
</dbReference>
<dbReference type="CDD" id="cd00156">
    <property type="entry name" value="REC"/>
    <property type="match status" value="1"/>
</dbReference>
<evidence type="ECO:0000256" key="2">
    <source>
        <dbReference type="ARBA" id="ARBA00012438"/>
    </source>
</evidence>
<dbReference type="SUPFAM" id="SSF47384">
    <property type="entry name" value="Homodimeric domain of signal transducing histidine kinase"/>
    <property type="match status" value="1"/>
</dbReference>
<dbReference type="InterPro" id="IPR011006">
    <property type="entry name" value="CheY-like_superfamily"/>
</dbReference>
<dbReference type="PROSITE" id="PS50112">
    <property type="entry name" value="PAS"/>
    <property type="match status" value="1"/>
</dbReference>
<dbReference type="Proteomes" id="UP000477311">
    <property type="component" value="Unassembled WGS sequence"/>
</dbReference>
<feature type="domain" description="PAC" evidence="8">
    <location>
        <begin position="215"/>
        <end position="268"/>
    </location>
</feature>
<dbReference type="InterPro" id="IPR004358">
    <property type="entry name" value="Sig_transdc_His_kin-like_C"/>
</dbReference>
<dbReference type="PANTHER" id="PTHR43065">
    <property type="entry name" value="SENSOR HISTIDINE KINASE"/>
    <property type="match status" value="1"/>
</dbReference>
<dbReference type="SUPFAM" id="SSF55874">
    <property type="entry name" value="ATPase domain of HSP90 chaperone/DNA topoisomerase II/histidine kinase"/>
    <property type="match status" value="1"/>
</dbReference>
<proteinExistence type="predicted"/>